<evidence type="ECO:0000256" key="5">
    <source>
        <dbReference type="ARBA" id="ARBA00023002"/>
    </source>
</evidence>
<evidence type="ECO:0000259" key="9">
    <source>
        <dbReference type="Pfam" id="PF00080"/>
    </source>
</evidence>
<keyword evidence="5 7" id="KW-0560">Oxidoreductase</keyword>
<dbReference type="Proteomes" id="UP000682733">
    <property type="component" value="Unassembled WGS sequence"/>
</dbReference>
<evidence type="ECO:0000256" key="7">
    <source>
        <dbReference type="RuleBase" id="RU000393"/>
    </source>
</evidence>
<evidence type="ECO:0000313" key="14">
    <source>
        <dbReference type="Proteomes" id="UP000663829"/>
    </source>
</evidence>
<evidence type="ECO:0000256" key="1">
    <source>
        <dbReference type="ARBA" id="ARBA00010457"/>
    </source>
</evidence>
<comment type="cofactor">
    <cofactor evidence="7">
        <name>Cu cation</name>
        <dbReference type="ChEBI" id="CHEBI:23378"/>
    </cofactor>
    <text evidence="7">Binds 1 copper ion per subunit.</text>
</comment>
<dbReference type="EMBL" id="CAJOBA010006971">
    <property type="protein sequence ID" value="CAF3788791.1"/>
    <property type="molecule type" value="Genomic_DNA"/>
</dbReference>
<dbReference type="EMBL" id="CAJNOQ010002519">
    <property type="protein sequence ID" value="CAF0962759.1"/>
    <property type="molecule type" value="Genomic_DNA"/>
</dbReference>
<dbReference type="PANTHER" id="PTHR10003">
    <property type="entry name" value="SUPEROXIDE DISMUTASE CU-ZN -RELATED"/>
    <property type="match status" value="1"/>
</dbReference>
<proteinExistence type="inferred from homology"/>
<comment type="similarity">
    <text evidence="1 7">Belongs to the Cu-Zn superoxide dismutase family.</text>
</comment>
<reference evidence="10" key="1">
    <citation type="submission" date="2021-02" db="EMBL/GenBank/DDBJ databases">
        <authorList>
            <person name="Nowell W R."/>
        </authorList>
    </citation>
    <scope>NUCLEOTIDE SEQUENCE</scope>
</reference>
<gene>
    <name evidence="10" type="ORF">GPM918_LOCUS11841</name>
    <name evidence="11" type="ORF">OVA965_LOCUS15462</name>
    <name evidence="12" type="ORF">SRO942_LOCUS11842</name>
    <name evidence="13" type="ORF">TMI583_LOCUS15470</name>
</gene>
<dbReference type="PROSITE" id="PS00332">
    <property type="entry name" value="SOD_CU_ZN_2"/>
    <property type="match status" value="1"/>
</dbReference>
<feature type="region of interest" description="Disordered" evidence="8">
    <location>
        <begin position="22"/>
        <end position="45"/>
    </location>
</feature>
<dbReference type="EMBL" id="CAJNOK010006961">
    <property type="protein sequence ID" value="CAF1020156.1"/>
    <property type="molecule type" value="Genomic_DNA"/>
</dbReference>
<dbReference type="PROSITE" id="PS00087">
    <property type="entry name" value="SOD_CU_ZN_1"/>
    <property type="match status" value="1"/>
</dbReference>
<organism evidence="10 14">
    <name type="scientific">Didymodactylos carnosus</name>
    <dbReference type="NCBI Taxonomy" id="1234261"/>
    <lineage>
        <taxon>Eukaryota</taxon>
        <taxon>Metazoa</taxon>
        <taxon>Spiralia</taxon>
        <taxon>Gnathifera</taxon>
        <taxon>Rotifera</taxon>
        <taxon>Eurotatoria</taxon>
        <taxon>Bdelloidea</taxon>
        <taxon>Philodinida</taxon>
        <taxon>Philodinidae</taxon>
        <taxon>Didymodactylos</taxon>
    </lineage>
</organism>
<dbReference type="Gene3D" id="2.60.40.200">
    <property type="entry name" value="Superoxide dismutase, copper/zinc binding domain"/>
    <property type="match status" value="1"/>
</dbReference>
<comment type="catalytic activity">
    <reaction evidence="7">
        <text>2 superoxide + 2 H(+) = H2O2 + O2</text>
        <dbReference type="Rhea" id="RHEA:20696"/>
        <dbReference type="ChEBI" id="CHEBI:15378"/>
        <dbReference type="ChEBI" id="CHEBI:15379"/>
        <dbReference type="ChEBI" id="CHEBI:16240"/>
        <dbReference type="ChEBI" id="CHEBI:18421"/>
        <dbReference type="EC" id="1.15.1.1"/>
    </reaction>
</comment>
<evidence type="ECO:0000313" key="13">
    <source>
        <dbReference type="EMBL" id="CAF3788791.1"/>
    </source>
</evidence>
<dbReference type="Proteomes" id="UP000663829">
    <property type="component" value="Unassembled WGS sequence"/>
</dbReference>
<evidence type="ECO:0000313" key="11">
    <source>
        <dbReference type="EMBL" id="CAF1020156.1"/>
    </source>
</evidence>
<evidence type="ECO:0000313" key="10">
    <source>
        <dbReference type="EMBL" id="CAF0962759.1"/>
    </source>
</evidence>
<comment type="cofactor">
    <cofactor evidence="7">
        <name>Zn(2+)</name>
        <dbReference type="ChEBI" id="CHEBI:29105"/>
    </cofactor>
    <text evidence="7">Binds 1 zinc ion per subunit.</text>
</comment>
<evidence type="ECO:0000256" key="3">
    <source>
        <dbReference type="ARBA" id="ARBA00022833"/>
    </source>
</evidence>
<dbReference type="EC" id="1.15.1.1" evidence="7"/>
<dbReference type="GO" id="GO:0005507">
    <property type="term" value="F:copper ion binding"/>
    <property type="evidence" value="ECO:0007669"/>
    <property type="project" value="InterPro"/>
</dbReference>
<dbReference type="Pfam" id="PF00080">
    <property type="entry name" value="Sod_Cu"/>
    <property type="match status" value="1"/>
</dbReference>
<keyword evidence="3 7" id="KW-0862">Zinc</keyword>
<evidence type="ECO:0000256" key="4">
    <source>
        <dbReference type="ARBA" id="ARBA00022862"/>
    </source>
</evidence>
<sequence>MPIHARAVLIPEEYLQQTEQFHAASQAPKSADGTKEAGKDKQQTTQVHGTINFVQDESGTVTVTGEVKGLKPGLHGFHIHEFGDTTTGCTSAGAHFNPDKKEHGGPEDSNRHVGDLGNVEVKNGDSVTVNITDKFIKLNGEKSIVGRCIVVHEDPDDLGKGGHDDSKTTGHAGKRLACGIIGVVKG</sequence>
<comment type="caution">
    <text evidence="10">The sequence shown here is derived from an EMBL/GenBank/DDBJ whole genome shotgun (WGS) entry which is preliminary data.</text>
</comment>
<keyword evidence="2 7" id="KW-0479">Metal-binding</keyword>
<dbReference type="EMBL" id="CAJOBC010002519">
    <property type="protein sequence ID" value="CAF3737147.1"/>
    <property type="molecule type" value="Genomic_DNA"/>
</dbReference>
<dbReference type="InterPro" id="IPR001424">
    <property type="entry name" value="SOD_Cu_Zn_dom"/>
</dbReference>
<evidence type="ECO:0000256" key="6">
    <source>
        <dbReference type="ARBA" id="ARBA00023008"/>
    </source>
</evidence>
<name>A0A814E0Y2_9BILA</name>
<evidence type="ECO:0000256" key="8">
    <source>
        <dbReference type="SAM" id="MobiDB-lite"/>
    </source>
</evidence>
<keyword evidence="14" id="KW-1185">Reference proteome</keyword>
<dbReference type="FunFam" id="2.60.40.200:FF:000001">
    <property type="entry name" value="Superoxide dismutase [Cu-Zn]"/>
    <property type="match status" value="1"/>
</dbReference>
<dbReference type="GO" id="GO:0004784">
    <property type="term" value="F:superoxide dismutase activity"/>
    <property type="evidence" value="ECO:0007669"/>
    <property type="project" value="UniProtKB-EC"/>
</dbReference>
<evidence type="ECO:0000313" key="12">
    <source>
        <dbReference type="EMBL" id="CAF3737147.1"/>
    </source>
</evidence>
<feature type="domain" description="Superoxide dismutase copper/zinc binding" evidence="9">
    <location>
        <begin position="47"/>
        <end position="181"/>
    </location>
</feature>
<feature type="compositionally biased region" description="Basic and acidic residues" evidence="8">
    <location>
        <begin position="32"/>
        <end position="42"/>
    </location>
</feature>
<evidence type="ECO:0000256" key="2">
    <source>
        <dbReference type="ARBA" id="ARBA00022723"/>
    </source>
</evidence>
<dbReference type="InterPro" id="IPR036423">
    <property type="entry name" value="SOD-like_Cu/Zn_dom_sf"/>
</dbReference>
<dbReference type="InterPro" id="IPR024134">
    <property type="entry name" value="SOD_Cu/Zn_/chaperone"/>
</dbReference>
<keyword evidence="4" id="KW-0049">Antioxidant</keyword>
<accession>A0A814E0Y2</accession>
<dbReference type="PRINTS" id="PR00068">
    <property type="entry name" value="CUZNDISMTASE"/>
</dbReference>
<dbReference type="AlphaFoldDB" id="A0A814E0Y2"/>
<dbReference type="OrthoDB" id="2015551at2759"/>
<dbReference type="SUPFAM" id="SSF49329">
    <property type="entry name" value="Cu,Zn superoxide dismutase-like"/>
    <property type="match status" value="1"/>
</dbReference>
<keyword evidence="6 7" id="KW-0186">Copper</keyword>
<dbReference type="Proteomes" id="UP000677228">
    <property type="component" value="Unassembled WGS sequence"/>
</dbReference>
<dbReference type="CDD" id="cd00305">
    <property type="entry name" value="Cu-Zn_Superoxide_Dismutase"/>
    <property type="match status" value="1"/>
</dbReference>
<dbReference type="Proteomes" id="UP000681722">
    <property type="component" value="Unassembled WGS sequence"/>
</dbReference>
<comment type="function">
    <text evidence="7">Destroys radicals which are normally produced within the cells and which are toxic to biological systems.</text>
</comment>
<protein>
    <recommendedName>
        <fullName evidence="7">Superoxide dismutase [Cu-Zn]</fullName>
        <ecNumber evidence="7">1.15.1.1</ecNumber>
    </recommendedName>
</protein>
<dbReference type="InterPro" id="IPR018152">
    <property type="entry name" value="SOD_Cu/Zn_BS"/>
</dbReference>